<dbReference type="InterPro" id="IPR027396">
    <property type="entry name" value="DsrEFH-like"/>
</dbReference>
<sequence length="141" mass="15014">MELSDRDLNATPPESGNQTDAGARPGDALPGLVIHGFGPDSGTWLAGVLRSAGNSRRALGPERRLEVVVQGFGVRLLRSGLGDQSALDGALSEDIHVLACRNSMTHAGIQADELHRGVETVDAAVAHLARRQWEGWAYVRL</sequence>
<dbReference type="Proteomes" id="UP000680588">
    <property type="component" value="Chromosome"/>
</dbReference>
<organism evidence="2 3">
    <name type="scientific">Arthrobacter sunyaminii</name>
    <dbReference type="NCBI Taxonomy" id="2816859"/>
    <lineage>
        <taxon>Bacteria</taxon>
        <taxon>Bacillati</taxon>
        <taxon>Actinomycetota</taxon>
        <taxon>Actinomycetes</taxon>
        <taxon>Micrococcales</taxon>
        <taxon>Micrococcaceae</taxon>
        <taxon>Arthrobacter</taxon>
    </lineage>
</organism>
<accession>A0A975S663</accession>
<dbReference type="RefSeq" id="WP_207348390.1">
    <property type="nucleotide sequence ID" value="NZ_CP076456.1"/>
</dbReference>
<dbReference type="KEGG" id="asun:KG104_01615"/>
<keyword evidence="3" id="KW-1185">Reference proteome</keyword>
<gene>
    <name evidence="2" type="ORF">KG104_01615</name>
</gene>
<evidence type="ECO:0000313" key="3">
    <source>
        <dbReference type="Proteomes" id="UP000680588"/>
    </source>
</evidence>
<reference evidence="2" key="1">
    <citation type="submission" date="2021-06" db="EMBL/GenBank/DDBJ databases">
        <title>Novel species in genus Arthrobacter.</title>
        <authorList>
            <person name="Zhang G."/>
        </authorList>
    </citation>
    <scope>NUCLEOTIDE SEQUENCE</scope>
    <source>
        <strain evidence="2">Zg-ZUI122</strain>
    </source>
</reference>
<feature type="region of interest" description="Disordered" evidence="1">
    <location>
        <begin position="1"/>
        <end position="28"/>
    </location>
</feature>
<evidence type="ECO:0000313" key="2">
    <source>
        <dbReference type="EMBL" id="QWQ36550.1"/>
    </source>
</evidence>
<dbReference type="EMBL" id="CP076456">
    <property type="protein sequence ID" value="QWQ36550.1"/>
    <property type="molecule type" value="Genomic_DNA"/>
</dbReference>
<name>A0A975S663_9MICC</name>
<evidence type="ECO:0000256" key="1">
    <source>
        <dbReference type="SAM" id="MobiDB-lite"/>
    </source>
</evidence>
<dbReference type="AlphaFoldDB" id="A0A975S663"/>
<protein>
    <submittedName>
        <fullName evidence="2">DsrE family protein</fullName>
    </submittedName>
</protein>
<dbReference type="SUPFAM" id="SSF75169">
    <property type="entry name" value="DsrEFH-like"/>
    <property type="match status" value="1"/>
</dbReference>
<proteinExistence type="predicted"/>
<dbReference type="Gene3D" id="3.40.1260.10">
    <property type="entry name" value="DsrEFH-like"/>
    <property type="match status" value="1"/>
</dbReference>